<organism evidence="13 14">
    <name type="scientific">Macleaya cordata</name>
    <name type="common">Five-seeded plume-poppy</name>
    <name type="synonym">Bocconia cordata</name>
    <dbReference type="NCBI Taxonomy" id="56857"/>
    <lineage>
        <taxon>Eukaryota</taxon>
        <taxon>Viridiplantae</taxon>
        <taxon>Streptophyta</taxon>
        <taxon>Embryophyta</taxon>
        <taxon>Tracheophyta</taxon>
        <taxon>Spermatophyta</taxon>
        <taxon>Magnoliopsida</taxon>
        <taxon>Ranunculales</taxon>
        <taxon>Papaveraceae</taxon>
        <taxon>Papaveroideae</taxon>
        <taxon>Macleaya</taxon>
    </lineage>
</organism>
<evidence type="ECO:0000256" key="4">
    <source>
        <dbReference type="ARBA" id="ARBA00022617"/>
    </source>
</evidence>
<keyword evidence="4 11" id="KW-0349">Heme</keyword>
<evidence type="ECO:0000313" key="14">
    <source>
        <dbReference type="Proteomes" id="UP000195402"/>
    </source>
</evidence>
<dbReference type="InterPro" id="IPR036396">
    <property type="entry name" value="Cyt_P450_sf"/>
</dbReference>
<evidence type="ECO:0000256" key="1">
    <source>
        <dbReference type="ARBA" id="ARBA00001971"/>
    </source>
</evidence>
<keyword evidence="9 11" id="KW-0408">Iron</keyword>
<reference evidence="13 14" key="1">
    <citation type="journal article" date="2017" name="Mol. Plant">
        <title>The Genome of Medicinal Plant Macleaya cordata Provides New Insights into Benzylisoquinoline Alkaloids Metabolism.</title>
        <authorList>
            <person name="Liu X."/>
            <person name="Liu Y."/>
            <person name="Huang P."/>
            <person name="Ma Y."/>
            <person name="Qing Z."/>
            <person name="Tang Q."/>
            <person name="Cao H."/>
            <person name="Cheng P."/>
            <person name="Zheng Y."/>
            <person name="Yuan Z."/>
            <person name="Zhou Y."/>
            <person name="Liu J."/>
            <person name="Tang Z."/>
            <person name="Zhuo Y."/>
            <person name="Zhang Y."/>
            <person name="Yu L."/>
            <person name="Huang J."/>
            <person name="Yang P."/>
            <person name="Peng Q."/>
            <person name="Zhang J."/>
            <person name="Jiang W."/>
            <person name="Zhang Z."/>
            <person name="Lin K."/>
            <person name="Ro D.K."/>
            <person name="Chen X."/>
            <person name="Xiong X."/>
            <person name="Shang Y."/>
            <person name="Huang S."/>
            <person name="Zeng J."/>
        </authorList>
    </citation>
    <scope>NUCLEOTIDE SEQUENCE [LARGE SCALE GENOMIC DNA]</scope>
    <source>
        <strain evidence="14">cv. BLH2017</strain>
        <tissue evidence="13">Root</tissue>
    </source>
</reference>
<comment type="subcellular location">
    <subcellularLocation>
        <location evidence="2">Membrane</location>
    </subcellularLocation>
</comment>
<dbReference type="AlphaFoldDB" id="A0A200QH02"/>
<keyword evidence="6 11" id="KW-0479">Metal-binding</keyword>
<dbReference type="PANTHER" id="PTHR47947:SF26">
    <property type="entry name" value="CYTOCHROME P450"/>
    <property type="match status" value="1"/>
</dbReference>
<protein>
    <submittedName>
        <fullName evidence="13">Cytochrome P450</fullName>
    </submittedName>
</protein>
<keyword evidence="14" id="KW-1185">Reference proteome</keyword>
<evidence type="ECO:0000256" key="9">
    <source>
        <dbReference type="ARBA" id="ARBA00023004"/>
    </source>
</evidence>
<feature type="binding site" description="axial binding residue" evidence="11">
    <location>
        <position position="198"/>
    </location>
    <ligand>
        <name>heme</name>
        <dbReference type="ChEBI" id="CHEBI:30413"/>
    </ligand>
    <ligandPart>
        <name>Fe</name>
        <dbReference type="ChEBI" id="CHEBI:18248"/>
    </ligandPart>
</feature>
<evidence type="ECO:0000256" key="3">
    <source>
        <dbReference type="ARBA" id="ARBA00004913"/>
    </source>
</evidence>
<dbReference type="Pfam" id="PF00067">
    <property type="entry name" value="p450"/>
    <property type="match status" value="1"/>
</dbReference>
<dbReference type="GO" id="GO:0004497">
    <property type="term" value="F:monooxygenase activity"/>
    <property type="evidence" value="ECO:0007669"/>
    <property type="project" value="UniProtKB-KW"/>
</dbReference>
<evidence type="ECO:0000256" key="10">
    <source>
        <dbReference type="ARBA" id="ARBA00023136"/>
    </source>
</evidence>
<accession>A0A200QH02</accession>
<dbReference type="GO" id="GO:0005506">
    <property type="term" value="F:iron ion binding"/>
    <property type="evidence" value="ECO:0007669"/>
    <property type="project" value="InterPro"/>
</dbReference>
<proteinExistence type="inferred from homology"/>
<name>A0A200QH02_MACCD</name>
<comment type="pathway">
    <text evidence="3">Alkaloid biosynthesis.</text>
</comment>
<dbReference type="OrthoDB" id="507451at2759"/>
<evidence type="ECO:0000256" key="11">
    <source>
        <dbReference type="PIRSR" id="PIRSR602401-1"/>
    </source>
</evidence>
<dbReference type="GO" id="GO:0033075">
    <property type="term" value="P:isoquinoline alkaloid biosynthetic process"/>
    <property type="evidence" value="ECO:0007669"/>
    <property type="project" value="UniProtKB-ARBA"/>
</dbReference>
<dbReference type="PRINTS" id="PR00385">
    <property type="entry name" value="P450"/>
</dbReference>
<sequence length="273" mass="30467">MGPVGLEDPYSAIARAIERYRWILTEAFILSSRLGFRFSALILAASDTTSVSLTWALTLLVTNPRVLRKAQDELDIKVGRDRHVEERDLNNLVYLQAIVKETLRTYPAVPLTVPHEATQDCTVGGYHVTAGTRVVVNLWKLQRDPRVWPNPSKFKPERFLSDGCDEGGGGGGGGEAANRDFRGQHFEYIPFGSGRRMCPGANFALQTLHMTLARLLHAFELRLPSSKDHDDDDDVEHPDEVVDMTEGSGLTMPKVTPLEVLLHPRLPLPLYEL</sequence>
<evidence type="ECO:0000256" key="8">
    <source>
        <dbReference type="ARBA" id="ARBA00023002"/>
    </source>
</evidence>
<dbReference type="GO" id="GO:0016020">
    <property type="term" value="C:membrane"/>
    <property type="evidence" value="ECO:0007669"/>
    <property type="project" value="UniProtKB-SubCell"/>
</dbReference>
<dbReference type="InterPro" id="IPR017972">
    <property type="entry name" value="Cyt_P450_CS"/>
</dbReference>
<dbReference type="FunCoup" id="A0A200QH02">
    <property type="interactions" value="213"/>
</dbReference>
<dbReference type="PANTHER" id="PTHR47947">
    <property type="entry name" value="CYTOCHROME P450 82C3-RELATED"/>
    <property type="match status" value="1"/>
</dbReference>
<evidence type="ECO:0000256" key="12">
    <source>
        <dbReference type="RuleBase" id="RU000461"/>
    </source>
</evidence>
<dbReference type="PROSITE" id="PS00086">
    <property type="entry name" value="CYTOCHROME_P450"/>
    <property type="match status" value="1"/>
</dbReference>
<dbReference type="Gene3D" id="1.10.630.10">
    <property type="entry name" value="Cytochrome P450"/>
    <property type="match status" value="1"/>
</dbReference>
<dbReference type="InParanoid" id="A0A200QH02"/>
<comment type="cofactor">
    <cofactor evidence="1 11">
        <name>heme</name>
        <dbReference type="ChEBI" id="CHEBI:30413"/>
    </cofactor>
</comment>
<keyword evidence="8 12" id="KW-0560">Oxidoreductase</keyword>
<keyword evidence="7" id="KW-1133">Transmembrane helix</keyword>
<evidence type="ECO:0000256" key="5">
    <source>
        <dbReference type="ARBA" id="ARBA00022692"/>
    </source>
</evidence>
<comment type="caution">
    <text evidence="13">The sequence shown here is derived from an EMBL/GenBank/DDBJ whole genome shotgun (WGS) entry which is preliminary data.</text>
</comment>
<keyword evidence="10" id="KW-0472">Membrane</keyword>
<dbReference type="GO" id="GO:0016705">
    <property type="term" value="F:oxidoreductase activity, acting on paired donors, with incorporation or reduction of molecular oxygen"/>
    <property type="evidence" value="ECO:0007669"/>
    <property type="project" value="InterPro"/>
</dbReference>
<dbReference type="SUPFAM" id="SSF48264">
    <property type="entry name" value="Cytochrome P450"/>
    <property type="match status" value="1"/>
</dbReference>
<keyword evidence="5" id="KW-0812">Transmembrane</keyword>
<evidence type="ECO:0000313" key="13">
    <source>
        <dbReference type="EMBL" id="OVA09734.1"/>
    </source>
</evidence>
<dbReference type="GO" id="GO:0020037">
    <property type="term" value="F:heme binding"/>
    <property type="evidence" value="ECO:0007669"/>
    <property type="project" value="InterPro"/>
</dbReference>
<evidence type="ECO:0000256" key="6">
    <source>
        <dbReference type="ARBA" id="ARBA00022723"/>
    </source>
</evidence>
<dbReference type="PRINTS" id="PR00463">
    <property type="entry name" value="EP450I"/>
</dbReference>
<dbReference type="InterPro" id="IPR001128">
    <property type="entry name" value="Cyt_P450"/>
</dbReference>
<dbReference type="Proteomes" id="UP000195402">
    <property type="component" value="Unassembled WGS sequence"/>
</dbReference>
<evidence type="ECO:0000256" key="2">
    <source>
        <dbReference type="ARBA" id="ARBA00004370"/>
    </source>
</evidence>
<dbReference type="InterPro" id="IPR002401">
    <property type="entry name" value="Cyt_P450_E_grp-I"/>
</dbReference>
<evidence type="ECO:0000256" key="7">
    <source>
        <dbReference type="ARBA" id="ARBA00022989"/>
    </source>
</evidence>
<dbReference type="OMA" id="RESITDC"/>
<comment type="similarity">
    <text evidence="12">Belongs to the cytochrome P450 family.</text>
</comment>
<gene>
    <name evidence="13" type="ORF">BVC80_9101g273</name>
</gene>
<dbReference type="STRING" id="56857.A0A200QH02"/>
<dbReference type="InterPro" id="IPR050651">
    <property type="entry name" value="Plant_Cytochrome_P450_Monoox"/>
</dbReference>
<dbReference type="EMBL" id="MVGT01002051">
    <property type="protein sequence ID" value="OVA09734.1"/>
    <property type="molecule type" value="Genomic_DNA"/>
</dbReference>
<keyword evidence="12" id="KW-0503">Monooxygenase</keyword>